<dbReference type="InterPro" id="IPR029063">
    <property type="entry name" value="SAM-dependent_MTases_sf"/>
</dbReference>
<gene>
    <name evidence="3" type="ORF">JRG66_14910</name>
</gene>
<reference evidence="3" key="1">
    <citation type="submission" date="2021-02" db="EMBL/GenBank/DDBJ databases">
        <title>Salinimicrobium sp. nov. isolated from seawater in Tongyeong, Republic of Korea.</title>
        <authorList>
            <person name="Lee S.-J."/>
        </authorList>
    </citation>
    <scope>NUCLEOTIDE SEQUENCE</scope>
    <source>
        <strain evidence="3">HN-2-9-2</strain>
    </source>
</reference>
<dbReference type="InterPro" id="IPR054168">
    <property type="entry name" value="PG_1098_Fer"/>
</dbReference>
<evidence type="ECO:0000259" key="2">
    <source>
        <dbReference type="Pfam" id="PF22013"/>
    </source>
</evidence>
<evidence type="ECO:0000313" key="4">
    <source>
        <dbReference type="Proteomes" id="UP001163981"/>
    </source>
</evidence>
<accession>A0ABY6NQP7</accession>
<dbReference type="GO" id="GO:0032259">
    <property type="term" value="P:methylation"/>
    <property type="evidence" value="ECO:0007669"/>
    <property type="project" value="UniProtKB-KW"/>
</dbReference>
<keyword evidence="3" id="KW-0808">Transferase</keyword>
<evidence type="ECO:0000259" key="1">
    <source>
        <dbReference type="Pfam" id="PF18096"/>
    </source>
</evidence>
<keyword evidence="4" id="KW-1185">Reference proteome</keyword>
<protein>
    <submittedName>
        <fullName evidence="3">Class I SAM-dependent methyltransferase</fullName>
    </submittedName>
</protein>
<dbReference type="Gene3D" id="1.10.10.1110">
    <property type="entry name" value="Methyltransferase PG1098, N-terminal domain"/>
    <property type="match status" value="1"/>
</dbReference>
<keyword evidence="3" id="KW-0489">Methyltransferase</keyword>
<dbReference type="Pfam" id="PF22013">
    <property type="entry name" value="PG_1098_Fer"/>
    <property type="match status" value="1"/>
</dbReference>
<dbReference type="Proteomes" id="UP001163981">
    <property type="component" value="Chromosome"/>
</dbReference>
<dbReference type="GO" id="GO:0008168">
    <property type="term" value="F:methyltransferase activity"/>
    <property type="evidence" value="ECO:0007669"/>
    <property type="project" value="UniProtKB-KW"/>
</dbReference>
<dbReference type="Gene3D" id="3.40.50.150">
    <property type="entry name" value="Vaccinia Virus protein VP39"/>
    <property type="match status" value="1"/>
</dbReference>
<evidence type="ECO:0000313" key="3">
    <source>
        <dbReference type="EMBL" id="UZH55219.1"/>
    </source>
</evidence>
<proteinExistence type="predicted"/>
<name>A0ABY6NQP7_9FLAO</name>
<sequence length="367" mass="41378">MAFRGSPFEGISTQELLVQLSGKKKAEKKLPLWFGTRGIIYPPNLNLEQTSSEVTAKYKASLVAGASLADLTGGFGIDSYYFSEKIEKVQHLELNPELQEIAEHNFEVLGAKNVISEACDALNFLKNTSERFDWVYIDPSRRDEAGGRVFFLSDCLPNVPENLDILQEKAENILIKTSPLLDLQAGLNELENVREIHVVAVDNDVKELLWVLNKNASEGIEIKTVNFQKKEKQVFNGIFGGNPPENYSEPKNFLFEPNAAIMKSGLFGRLGNELGLEKLHPNSQLYTSDAPVNFPGRRFKVLQILPFRKKQLKKDLQLKKANITTRNFPESVAELRKILKIKEGGESYLFFTTLQNEEKVVLLCQKS</sequence>
<organism evidence="3 4">
    <name type="scientific">Salinimicrobium tongyeongense</name>
    <dbReference type="NCBI Taxonomy" id="2809707"/>
    <lineage>
        <taxon>Bacteria</taxon>
        <taxon>Pseudomonadati</taxon>
        <taxon>Bacteroidota</taxon>
        <taxon>Flavobacteriia</taxon>
        <taxon>Flavobacteriales</taxon>
        <taxon>Flavobacteriaceae</taxon>
        <taxon>Salinimicrobium</taxon>
    </lineage>
</organism>
<feature type="domain" description="PG-1098 ferredoxin-like" evidence="2">
    <location>
        <begin position="253"/>
        <end position="295"/>
    </location>
</feature>
<dbReference type="Pfam" id="PF18096">
    <property type="entry name" value="Thump_like"/>
    <property type="match status" value="1"/>
</dbReference>
<dbReference type="RefSeq" id="WP_265163569.1">
    <property type="nucleotide sequence ID" value="NZ_CP069620.1"/>
</dbReference>
<dbReference type="EMBL" id="CP069620">
    <property type="protein sequence ID" value="UZH55219.1"/>
    <property type="molecule type" value="Genomic_DNA"/>
</dbReference>
<feature type="domain" description="THUMP-like" evidence="1">
    <location>
        <begin position="296"/>
        <end position="366"/>
    </location>
</feature>
<dbReference type="SUPFAM" id="SSF53335">
    <property type="entry name" value="S-adenosyl-L-methionine-dependent methyltransferases"/>
    <property type="match status" value="1"/>
</dbReference>
<dbReference type="InterPro" id="IPR041497">
    <property type="entry name" value="Thump-like"/>
</dbReference>